<reference evidence="1 2" key="1">
    <citation type="submission" date="2024-08" db="EMBL/GenBank/DDBJ databases">
        <authorList>
            <person name="Lu H."/>
        </authorList>
    </citation>
    <scope>NUCLEOTIDE SEQUENCE [LARGE SCALE GENOMIC DNA]</scope>
    <source>
        <strain evidence="1 2">DXS20W</strain>
    </source>
</reference>
<dbReference type="Proteomes" id="UP001606302">
    <property type="component" value="Unassembled WGS sequence"/>
</dbReference>
<protein>
    <submittedName>
        <fullName evidence="1">Uncharacterized protein</fullName>
    </submittedName>
</protein>
<accession>A0ABW7GKH4</accession>
<keyword evidence="2" id="KW-1185">Reference proteome</keyword>
<name>A0ABW7GKH4_9BURK</name>
<sequence length="97" mass="10477">MSNIETITRATIGRVVHVIGKGAESNGATVAPAMITRVWGEPTENGKQMVNLTIFPDYAKPQYQGSVWLYPSPRAAHDAVDGGTGTELFAAYWPERG</sequence>
<gene>
    <name evidence="1" type="ORF">ACG04Q_12030</name>
</gene>
<organism evidence="1 2">
    <name type="scientific">Pelomonas lactea</name>
    <dbReference type="NCBI Taxonomy" id="3299030"/>
    <lineage>
        <taxon>Bacteria</taxon>
        <taxon>Pseudomonadati</taxon>
        <taxon>Pseudomonadota</taxon>
        <taxon>Betaproteobacteria</taxon>
        <taxon>Burkholderiales</taxon>
        <taxon>Sphaerotilaceae</taxon>
        <taxon>Roseateles</taxon>
    </lineage>
</organism>
<dbReference type="RefSeq" id="WP_394511163.1">
    <property type="nucleotide sequence ID" value="NZ_JBIGHX010000003.1"/>
</dbReference>
<dbReference type="EMBL" id="JBIGHX010000003">
    <property type="protein sequence ID" value="MFG6462300.1"/>
    <property type="molecule type" value="Genomic_DNA"/>
</dbReference>
<evidence type="ECO:0000313" key="1">
    <source>
        <dbReference type="EMBL" id="MFG6462300.1"/>
    </source>
</evidence>
<comment type="caution">
    <text evidence="1">The sequence shown here is derived from an EMBL/GenBank/DDBJ whole genome shotgun (WGS) entry which is preliminary data.</text>
</comment>
<proteinExistence type="predicted"/>
<evidence type="ECO:0000313" key="2">
    <source>
        <dbReference type="Proteomes" id="UP001606302"/>
    </source>
</evidence>